<dbReference type="FunFam" id="3.90.400.10:FF:000002">
    <property type="entry name" value="Sucrose isomerase"/>
    <property type="match status" value="1"/>
</dbReference>
<dbReference type="SMART" id="SM00642">
    <property type="entry name" value="Aamy"/>
    <property type="match status" value="1"/>
</dbReference>
<dbReference type="PANTHER" id="PTHR10357:SF179">
    <property type="entry name" value="NEUTRAL AND BASIC AMINO ACID TRANSPORT PROTEIN RBAT"/>
    <property type="match status" value="1"/>
</dbReference>
<dbReference type="InterPro" id="IPR045857">
    <property type="entry name" value="O16G_dom_2"/>
</dbReference>
<evidence type="ECO:0000256" key="2">
    <source>
        <dbReference type="ARBA" id="ARBA00022801"/>
    </source>
</evidence>
<organism evidence="5 6">
    <name type="scientific">Streptomyces kanamyceticus</name>
    <dbReference type="NCBI Taxonomy" id="1967"/>
    <lineage>
        <taxon>Bacteria</taxon>
        <taxon>Bacillati</taxon>
        <taxon>Actinomycetota</taxon>
        <taxon>Actinomycetes</taxon>
        <taxon>Kitasatosporales</taxon>
        <taxon>Streptomycetaceae</taxon>
        <taxon>Streptomyces</taxon>
    </lineage>
</organism>
<comment type="similarity">
    <text evidence="1">Belongs to the glycosyl hydrolase 13 family.</text>
</comment>
<dbReference type="InterPro" id="IPR017853">
    <property type="entry name" value="GH"/>
</dbReference>
<dbReference type="Gene3D" id="3.90.400.10">
    <property type="entry name" value="Oligo-1,6-glucosidase, Domain 2"/>
    <property type="match status" value="1"/>
</dbReference>
<dbReference type="PANTHER" id="PTHR10357">
    <property type="entry name" value="ALPHA-AMYLASE FAMILY MEMBER"/>
    <property type="match status" value="1"/>
</dbReference>
<dbReference type="InterPro" id="IPR006047">
    <property type="entry name" value="GH13_cat_dom"/>
</dbReference>
<name>A0A5J6GQ13_STRKN</name>
<evidence type="ECO:0000256" key="1">
    <source>
        <dbReference type="ARBA" id="ARBA00008061"/>
    </source>
</evidence>
<dbReference type="SUPFAM" id="SSF51445">
    <property type="entry name" value="(Trans)glycosidases"/>
    <property type="match status" value="1"/>
</dbReference>
<evidence type="ECO:0000313" key="5">
    <source>
        <dbReference type="EMBL" id="QEU96211.1"/>
    </source>
</evidence>
<accession>A0A5J6GQ13</accession>
<dbReference type="Pfam" id="PF00128">
    <property type="entry name" value="Alpha-amylase"/>
    <property type="match status" value="1"/>
</dbReference>
<evidence type="ECO:0000256" key="3">
    <source>
        <dbReference type="ARBA" id="ARBA00023295"/>
    </source>
</evidence>
<gene>
    <name evidence="5" type="ORF">CP970_39500</name>
</gene>
<evidence type="ECO:0000259" key="4">
    <source>
        <dbReference type="SMART" id="SM00642"/>
    </source>
</evidence>
<dbReference type="KEGG" id="ska:CP970_39500"/>
<reference evidence="5 6" key="1">
    <citation type="submission" date="2017-09" db="EMBL/GenBank/DDBJ databases">
        <authorList>
            <person name="Lee N."/>
            <person name="Cho B.-K."/>
        </authorList>
    </citation>
    <scope>NUCLEOTIDE SEQUENCE [LARGE SCALE GENOMIC DNA]</scope>
    <source>
        <strain evidence="5 6">ATCC 12853</strain>
    </source>
</reference>
<sequence length="550" mass="61054">MTTDDTAPWWQGAVVYQIYPRSFADHDGDGVGDLQGVIDRLDHIAGLGVDAIWLSPFYRSPMRDFGYDVSDHTDVDPLFGDLDTFDRLLTAAHERGLRLLVDYIPNHTSSEHPWFTAARSGREHPYRDRYVWRPPAPDGGPPNNWLSVFGGGPAWTYDEPSGEYYLHSFLPTMPDLNWREPAVREAMFDVARFWLDRGVDGFRVDCAHFPMKDPQLRDNPPAADGALAMHRPYGDYDTQRHVHDKGHPDNHGLYRELRRLLESYEPGGSRIAVGEVHVFDWAEWATYYGEQLDELHMPFNFGLLQTAWRSDDVRDLIARIDSVLPPGAWPSWVVGNHDEPRVASRIGAAQARVAMLLLLTLRGTPTLYAGDELALPDADVPPHLVQDPWGRTGQAHGLGRDPQRSPMLWSAAPGAGFTRDGVTPWLPFADDPAVRGVEAQDGRPGSMLTLTRALLRLRAERPELRRGAQTLLTELPDGVVGYLRHTEGSALLVLLNLTSTTRQITRAGLSLEGPPGPFELLAATSDRAAPGPVGLPLLLGADEAVVLRVS</sequence>
<evidence type="ECO:0000313" key="6">
    <source>
        <dbReference type="Proteomes" id="UP000325529"/>
    </source>
</evidence>
<protein>
    <submittedName>
        <fullName evidence="5">DUF3459 domain-containing protein</fullName>
    </submittedName>
</protein>
<dbReference type="EMBL" id="CP023699">
    <property type="protein sequence ID" value="QEU96211.1"/>
    <property type="molecule type" value="Genomic_DNA"/>
</dbReference>
<keyword evidence="6" id="KW-1185">Reference proteome</keyword>
<dbReference type="GO" id="GO:0009313">
    <property type="term" value="P:oligosaccharide catabolic process"/>
    <property type="evidence" value="ECO:0007669"/>
    <property type="project" value="TreeGrafter"/>
</dbReference>
<dbReference type="GO" id="GO:0004556">
    <property type="term" value="F:alpha-amylase activity"/>
    <property type="evidence" value="ECO:0007669"/>
    <property type="project" value="TreeGrafter"/>
</dbReference>
<dbReference type="RefSeq" id="WP_055549753.1">
    <property type="nucleotide sequence ID" value="NZ_CP023699.1"/>
</dbReference>
<dbReference type="OrthoDB" id="9043248at2"/>
<keyword evidence="2" id="KW-0378">Hydrolase</keyword>
<dbReference type="Gene3D" id="3.20.20.80">
    <property type="entry name" value="Glycosidases"/>
    <property type="match status" value="2"/>
</dbReference>
<feature type="domain" description="Glycosyl hydrolase family 13 catalytic" evidence="4">
    <location>
        <begin position="17"/>
        <end position="404"/>
    </location>
</feature>
<dbReference type="AlphaFoldDB" id="A0A5J6GQ13"/>
<dbReference type="Proteomes" id="UP000325529">
    <property type="component" value="Chromosome"/>
</dbReference>
<keyword evidence="3" id="KW-0326">Glycosidase</keyword>
<proteinExistence type="inferred from homology"/>